<evidence type="ECO:0000256" key="3">
    <source>
        <dbReference type="ARBA" id="ARBA00022701"/>
    </source>
</evidence>
<feature type="compositionally biased region" description="Low complexity" evidence="8">
    <location>
        <begin position="199"/>
        <end position="212"/>
    </location>
</feature>
<evidence type="ECO:0000256" key="7">
    <source>
        <dbReference type="ARBA" id="ARBA00023235"/>
    </source>
</evidence>
<keyword evidence="3" id="KW-0493">Microtubule</keyword>
<dbReference type="Gene3D" id="1.10.8.60">
    <property type="match status" value="1"/>
</dbReference>
<protein>
    <submittedName>
        <fullName evidence="9">Ubiquitin carrier protein E2 36</fullName>
    </submittedName>
</protein>
<dbReference type="FunFam" id="3.10.110.10:FF:000027">
    <property type="entry name" value="Ubiquitin-conjugating enzyme E2 36"/>
    <property type="match status" value="1"/>
</dbReference>
<evidence type="ECO:0000313" key="9">
    <source>
        <dbReference type="EnsemblPlants" id="EMT17712"/>
    </source>
</evidence>
<proteinExistence type="predicted"/>
<evidence type="ECO:0000256" key="4">
    <source>
        <dbReference type="ARBA" id="ARBA00022741"/>
    </source>
</evidence>
<dbReference type="AlphaFoldDB" id="R7W7E7"/>
<feature type="region of interest" description="Disordered" evidence="8">
    <location>
        <begin position="188"/>
        <end position="212"/>
    </location>
</feature>
<dbReference type="Pfam" id="PF17862">
    <property type="entry name" value="AAA_lid_3"/>
    <property type="match status" value="1"/>
</dbReference>
<dbReference type="InterPro" id="IPR027417">
    <property type="entry name" value="P-loop_NTPase"/>
</dbReference>
<reference evidence="9" key="1">
    <citation type="submission" date="2015-06" db="UniProtKB">
        <authorList>
            <consortium name="EnsemblPlants"/>
        </authorList>
    </citation>
    <scope>IDENTIFICATION</scope>
</reference>
<sequence length="500" mass="55926">MANSNLPRRIIKETQRLLSEPAPGISASPSEENMRYFNVMILGPAQSPYEGGVFKLELFLPEEYPMAAPKVRFLTKIYHPNIDKKWLFRNRFTFVACIQALLSAPNPDDPLSENIAKHWKSNEAEAVETAKEWTRLYASGDSLAYAIPPTPFMLSRAEISSFPIRYGVASAQDFERYYDAGLGICRQPKGDGDDDDDAPPGSGSADAAHGHANGGADLSVFEQFQRLDRNVELRNGAMDVGPPQKSMLPSFESAETCNLAETLLRDIIRGSPDVKWESIKGLETAKRLLKEAVVMPIKYPKWSQILGTSQVCYHPGKTMLAKAVATECKTTFFNISASSIVSKWRGDSEKLVKVLFELARHHAPSTIFLDEIDAIISQRGEARSEHEASRRLKTELLIQDHLISVREEKYFSLNLSNQILVPLPEAEARHAMFEEFLPSTPDTMEIPYDVLVESTEGYSGSDIRLVCKEAAMQPLRRLMAVLEGRQEEMPEDGMCSILHK</sequence>
<dbReference type="PROSITE" id="PS50127">
    <property type="entry name" value="UBC_2"/>
    <property type="match status" value="1"/>
</dbReference>
<accession>R7W7E7</accession>
<dbReference type="Pfam" id="PF00004">
    <property type="entry name" value="AAA"/>
    <property type="match status" value="1"/>
</dbReference>
<dbReference type="Gene3D" id="3.40.50.300">
    <property type="entry name" value="P-loop containing nucleotide triphosphate hydrolases"/>
    <property type="match status" value="1"/>
</dbReference>
<organism evidence="9">
    <name type="scientific">Aegilops tauschii</name>
    <name type="common">Tausch's goatgrass</name>
    <name type="synonym">Aegilops squarrosa</name>
    <dbReference type="NCBI Taxonomy" id="37682"/>
    <lineage>
        <taxon>Eukaryota</taxon>
        <taxon>Viridiplantae</taxon>
        <taxon>Streptophyta</taxon>
        <taxon>Embryophyta</taxon>
        <taxon>Tracheophyta</taxon>
        <taxon>Spermatophyta</taxon>
        <taxon>Magnoliopsida</taxon>
        <taxon>Liliopsida</taxon>
        <taxon>Poales</taxon>
        <taxon>Poaceae</taxon>
        <taxon>BOP clade</taxon>
        <taxon>Pooideae</taxon>
        <taxon>Triticodae</taxon>
        <taxon>Triticeae</taxon>
        <taxon>Triticinae</taxon>
        <taxon>Aegilops</taxon>
    </lineage>
</organism>
<dbReference type="GO" id="GO:0000922">
    <property type="term" value="C:spindle pole"/>
    <property type="evidence" value="ECO:0007669"/>
    <property type="project" value="UniProtKB-SubCell"/>
</dbReference>
<dbReference type="EnsemblPlants" id="EMT17712">
    <property type="protein sequence ID" value="EMT17712"/>
    <property type="gene ID" value="F775_28456"/>
</dbReference>
<evidence type="ECO:0000256" key="6">
    <source>
        <dbReference type="ARBA" id="ARBA00023212"/>
    </source>
</evidence>
<dbReference type="SUPFAM" id="SSF52540">
    <property type="entry name" value="P-loop containing nucleoside triphosphate hydrolases"/>
    <property type="match status" value="1"/>
</dbReference>
<dbReference type="FunFam" id="3.40.50.300:FF:002850">
    <property type="entry name" value="Katanin p60 ATPase-containing subunit A-like 2"/>
    <property type="match status" value="1"/>
</dbReference>
<dbReference type="GO" id="GO:0016887">
    <property type="term" value="F:ATP hydrolysis activity"/>
    <property type="evidence" value="ECO:0007669"/>
    <property type="project" value="InterPro"/>
</dbReference>
<keyword evidence="6" id="KW-0206">Cytoskeleton</keyword>
<dbReference type="PANTHER" id="PTHR23074">
    <property type="entry name" value="AAA DOMAIN-CONTAINING"/>
    <property type="match status" value="1"/>
</dbReference>
<dbReference type="InterPro" id="IPR003959">
    <property type="entry name" value="ATPase_AAA_core"/>
</dbReference>
<dbReference type="GO" id="GO:0016853">
    <property type="term" value="F:isomerase activity"/>
    <property type="evidence" value="ECO:0007669"/>
    <property type="project" value="UniProtKB-KW"/>
</dbReference>
<evidence type="ECO:0000256" key="5">
    <source>
        <dbReference type="ARBA" id="ARBA00022840"/>
    </source>
</evidence>
<dbReference type="GO" id="GO:0005524">
    <property type="term" value="F:ATP binding"/>
    <property type="evidence" value="ECO:0007669"/>
    <property type="project" value="UniProtKB-KW"/>
</dbReference>
<evidence type="ECO:0000256" key="1">
    <source>
        <dbReference type="ARBA" id="ARBA00004647"/>
    </source>
</evidence>
<evidence type="ECO:0000256" key="8">
    <source>
        <dbReference type="SAM" id="MobiDB-lite"/>
    </source>
</evidence>
<name>R7W7E7_AEGTA</name>
<comment type="subcellular location">
    <subcellularLocation>
        <location evidence="1">Cytoplasm</location>
        <location evidence="1">Cytoskeleton</location>
        <location evidence="1">Spindle pole</location>
    </subcellularLocation>
</comment>
<dbReference type="InterPro" id="IPR000608">
    <property type="entry name" value="UBC"/>
</dbReference>
<keyword evidence="7" id="KW-0413">Isomerase</keyword>
<dbReference type="InterPro" id="IPR016135">
    <property type="entry name" value="UBQ-conjugating_enzyme/RWD"/>
</dbReference>
<dbReference type="GO" id="GO:0005874">
    <property type="term" value="C:microtubule"/>
    <property type="evidence" value="ECO:0007669"/>
    <property type="project" value="UniProtKB-KW"/>
</dbReference>
<dbReference type="SUPFAM" id="SSF54495">
    <property type="entry name" value="UBC-like"/>
    <property type="match status" value="1"/>
</dbReference>
<dbReference type="InterPro" id="IPR050304">
    <property type="entry name" value="MT-severing_AAA_ATPase"/>
</dbReference>
<dbReference type="SMART" id="SM00212">
    <property type="entry name" value="UBCc"/>
    <property type="match status" value="1"/>
</dbReference>
<keyword evidence="5" id="KW-0067">ATP-binding</keyword>
<keyword evidence="4" id="KW-0547">Nucleotide-binding</keyword>
<keyword evidence="2" id="KW-0963">Cytoplasm</keyword>
<dbReference type="Gene3D" id="3.10.110.10">
    <property type="entry name" value="Ubiquitin Conjugating Enzyme"/>
    <property type="match status" value="2"/>
</dbReference>
<dbReference type="Pfam" id="PF00179">
    <property type="entry name" value="UQ_con"/>
    <property type="match status" value="1"/>
</dbReference>
<dbReference type="InterPro" id="IPR041569">
    <property type="entry name" value="AAA_lid_3"/>
</dbReference>
<dbReference type="PANTHER" id="PTHR23074:SF78">
    <property type="entry name" value="KATANIN P60 ATPASE-CONTAINING SUBUNIT A-LIKE 2"/>
    <property type="match status" value="1"/>
</dbReference>
<evidence type="ECO:0000256" key="2">
    <source>
        <dbReference type="ARBA" id="ARBA00022490"/>
    </source>
</evidence>